<comment type="subcellular location">
    <subcellularLocation>
        <location evidence="1">Membrane</location>
        <topology evidence="1">Multi-pass membrane protein</topology>
    </subcellularLocation>
</comment>
<protein>
    <submittedName>
        <fullName evidence="10">Polyprenyl glycosylphosphotransferase</fullName>
    </submittedName>
</protein>
<evidence type="ECO:0000313" key="11">
    <source>
        <dbReference type="Proteomes" id="UP001157161"/>
    </source>
</evidence>
<keyword evidence="5 8" id="KW-1133">Transmembrane helix</keyword>
<dbReference type="InterPro" id="IPR017475">
    <property type="entry name" value="EPS_sugar_tfrase"/>
</dbReference>
<evidence type="ECO:0000256" key="7">
    <source>
        <dbReference type="SAM" id="MobiDB-lite"/>
    </source>
</evidence>
<accession>A0AA37XCY5</accession>
<keyword evidence="11" id="KW-1185">Reference proteome</keyword>
<dbReference type="Pfam" id="PF13727">
    <property type="entry name" value="CoA_binding_3"/>
    <property type="match status" value="1"/>
</dbReference>
<sequence length="516" mass="56183">MHVPAASTSSSRSPGESPEVSRERPEVSRDAPKSPRDGRRAVGPPEWHARIQLYLTVSDALAVAASLAIVQTFWLGAAEVRLGWINVDYTLIGCAVGLIWMFFLAVTRSRQPRILAVGVLEYQRVLNATLLAFGTTAILAYLGQVAVSRGYFLLALPLGVVVLLATRWGWRQYLDRARRRRQYVDHALVLGTHADVSNRVAELGRSRAAGLMPVAVCVLDGEERPDAIADRDGRPLPRVPREGLVAGAASAAVDVVVVAGEMASGRDDVRRLGWDLEGTHTELVLASSLVDIAGPRLHLRPVEGLPLVHVTLPQFTGATYVLKRLLDIALSLTAVVVLSPVLLAIALAIRLEDRGPAFFRQVRVGANGAPFTMLKFRSMRVDAEKVLAELQAQDEGAGLLFKMKDDPRVTRVGRVLRKLSLDELPQFLNVLGGSMSVVGPRPPLPSEVAAYEGDVSRRLLIKPGITGLWQVSGRSDLSWEESVRLDLAYVENWSITGDLALIARTVVTVLRREGAY</sequence>
<evidence type="ECO:0000256" key="8">
    <source>
        <dbReference type="SAM" id="Phobius"/>
    </source>
</evidence>
<dbReference type="Pfam" id="PF02397">
    <property type="entry name" value="Bac_transf"/>
    <property type="match status" value="1"/>
</dbReference>
<comment type="caution">
    <text evidence="10">The sequence shown here is derived from an EMBL/GenBank/DDBJ whole genome shotgun (WGS) entry which is preliminary data.</text>
</comment>
<dbReference type="PANTHER" id="PTHR30576:SF10">
    <property type="entry name" value="SLL5057 PROTEIN"/>
    <property type="match status" value="1"/>
</dbReference>
<feature type="region of interest" description="Disordered" evidence="7">
    <location>
        <begin position="1"/>
        <end position="43"/>
    </location>
</feature>
<dbReference type="EMBL" id="BSUM01000001">
    <property type="protein sequence ID" value="GMA30373.1"/>
    <property type="molecule type" value="Genomic_DNA"/>
</dbReference>
<feature type="domain" description="Bacterial sugar transferase" evidence="9">
    <location>
        <begin position="323"/>
        <end position="510"/>
    </location>
</feature>
<evidence type="ECO:0000256" key="3">
    <source>
        <dbReference type="ARBA" id="ARBA00022679"/>
    </source>
</evidence>
<organism evidence="10 11">
    <name type="scientific">Litorihabitans aurantiacus</name>
    <dbReference type="NCBI Taxonomy" id="1930061"/>
    <lineage>
        <taxon>Bacteria</taxon>
        <taxon>Bacillati</taxon>
        <taxon>Actinomycetota</taxon>
        <taxon>Actinomycetes</taxon>
        <taxon>Micrococcales</taxon>
        <taxon>Beutenbergiaceae</taxon>
        <taxon>Litorihabitans</taxon>
    </lineage>
</organism>
<gene>
    <name evidence="10" type="ORF">GCM10025875_03650</name>
</gene>
<dbReference type="AlphaFoldDB" id="A0AA37XCY5"/>
<dbReference type="Proteomes" id="UP001157161">
    <property type="component" value="Unassembled WGS sequence"/>
</dbReference>
<feature type="transmembrane region" description="Helical" evidence="8">
    <location>
        <begin position="150"/>
        <end position="170"/>
    </location>
</feature>
<keyword evidence="6 8" id="KW-0472">Membrane</keyword>
<evidence type="ECO:0000256" key="2">
    <source>
        <dbReference type="ARBA" id="ARBA00006464"/>
    </source>
</evidence>
<feature type="transmembrane region" description="Helical" evidence="8">
    <location>
        <begin position="53"/>
        <end position="77"/>
    </location>
</feature>
<dbReference type="GO" id="GO:0016780">
    <property type="term" value="F:phosphotransferase activity, for other substituted phosphate groups"/>
    <property type="evidence" value="ECO:0007669"/>
    <property type="project" value="TreeGrafter"/>
</dbReference>
<evidence type="ECO:0000313" key="10">
    <source>
        <dbReference type="EMBL" id="GMA30373.1"/>
    </source>
</evidence>
<keyword evidence="3" id="KW-0808">Transferase</keyword>
<evidence type="ECO:0000256" key="6">
    <source>
        <dbReference type="ARBA" id="ARBA00023136"/>
    </source>
</evidence>
<proteinExistence type="inferred from homology"/>
<name>A0AA37XCY5_9MICO</name>
<feature type="compositionally biased region" description="Basic and acidic residues" evidence="7">
    <location>
        <begin position="19"/>
        <end position="40"/>
    </location>
</feature>
<comment type="similarity">
    <text evidence="2">Belongs to the bacterial sugar transferase family.</text>
</comment>
<evidence type="ECO:0000256" key="1">
    <source>
        <dbReference type="ARBA" id="ARBA00004141"/>
    </source>
</evidence>
<feature type="transmembrane region" description="Helical" evidence="8">
    <location>
        <begin position="328"/>
        <end position="351"/>
    </location>
</feature>
<evidence type="ECO:0000256" key="4">
    <source>
        <dbReference type="ARBA" id="ARBA00022692"/>
    </source>
</evidence>
<reference evidence="10" key="2">
    <citation type="submission" date="2023-02" db="EMBL/GenBank/DDBJ databases">
        <authorList>
            <person name="Sun Q."/>
            <person name="Mori K."/>
        </authorList>
    </citation>
    <scope>NUCLEOTIDE SEQUENCE</scope>
    <source>
        <strain evidence="10">NBRC 112290</strain>
    </source>
</reference>
<reference evidence="10" key="1">
    <citation type="journal article" date="2014" name="Int. J. Syst. Evol. Microbiol.">
        <title>Complete genome sequence of Corynebacterium casei LMG S-19264T (=DSM 44701T), isolated from a smear-ripened cheese.</title>
        <authorList>
            <consortium name="US DOE Joint Genome Institute (JGI-PGF)"/>
            <person name="Walter F."/>
            <person name="Albersmeier A."/>
            <person name="Kalinowski J."/>
            <person name="Ruckert C."/>
        </authorList>
    </citation>
    <scope>NUCLEOTIDE SEQUENCE</scope>
    <source>
        <strain evidence="10">NBRC 112290</strain>
    </source>
</reference>
<feature type="compositionally biased region" description="Low complexity" evidence="7">
    <location>
        <begin position="1"/>
        <end position="18"/>
    </location>
</feature>
<dbReference type="InterPro" id="IPR003362">
    <property type="entry name" value="Bact_transf"/>
</dbReference>
<feature type="transmembrane region" description="Helical" evidence="8">
    <location>
        <begin position="83"/>
        <end position="104"/>
    </location>
</feature>
<feature type="transmembrane region" description="Helical" evidence="8">
    <location>
        <begin position="125"/>
        <end position="144"/>
    </location>
</feature>
<dbReference type="GO" id="GO:0016020">
    <property type="term" value="C:membrane"/>
    <property type="evidence" value="ECO:0007669"/>
    <property type="project" value="UniProtKB-SubCell"/>
</dbReference>
<dbReference type="NCBIfam" id="TIGR03025">
    <property type="entry name" value="EPS_sugtrans"/>
    <property type="match status" value="1"/>
</dbReference>
<evidence type="ECO:0000259" key="9">
    <source>
        <dbReference type="Pfam" id="PF02397"/>
    </source>
</evidence>
<evidence type="ECO:0000256" key="5">
    <source>
        <dbReference type="ARBA" id="ARBA00022989"/>
    </source>
</evidence>
<keyword evidence="4 8" id="KW-0812">Transmembrane</keyword>
<dbReference type="PANTHER" id="PTHR30576">
    <property type="entry name" value="COLANIC BIOSYNTHESIS UDP-GLUCOSE LIPID CARRIER TRANSFERASE"/>
    <property type="match status" value="1"/>
</dbReference>